<dbReference type="OrthoDB" id="9956829at2"/>
<gene>
    <name evidence="2" type="ORF">E3C22_04675</name>
</gene>
<keyword evidence="1" id="KW-0472">Membrane</keyword>
<reference evidence="2 3" key="1">
    <citation type="submission" date="2019-03" db="EMBL/GenBank/DDBJ databases">
        <title>Jiella endophytica sp. nov., a novel endophytic bacterium isolated from root of Ficus microcarpa Linn. f.</title>
        <authorList>
            <person name="Tuo L."/>
        </authorList>
    </citation>
    <scope>NUCLEOTIDE SEQUENCE [LARGE SCALE GENOMIC DNA]</scope>
    <source>
        <strain evidence="2 3">CBS5Q-3</strain>
    </source>
</reference>
<proteinExistence type="predicted"/>
<name>A0A4Y8RU90_9HYPH</name>
<organism evidence="2 3">
    <name type="scientific">Jiella endophytica</name>
    <dbReference type="NCBI Taxonomy" id="2558362"/>
    <lineage>
        <taxon>Bacteria</taxon>
        <taxon>Pseudomonadati</taxon>
        <taxon>Pseudomonadota</taxon>
        <taxon>Alphaproteobacteria</taxon>
        <taxon>Hyphomicrobiales</taxon>
        <taxon>Aurantimonadaceae</taxon>
        <taxon>Jiella</taxon>
    </lineage>
</organism>
<evidence type="ECO:0000313" key="2">
    <source>
        <dbReference type="EMBL" id="TFF27756.1"/>
    </source>
</evidence>
<evidence type="ECO:0000256" key="1">
    <source>
        <dbReference type="SAM" id="Phobius"/>
    </source>
</evidence>
<protein>
    <submittedName>
        <fullName evidence="2">Uncharacterized protein</fullName>
    </submittedName>
</protein>
<comment type="caution">
    <text evidence="2">The sequence shown here is derived from an EMBL/GenBank/DDBJ whole genome shotgun (WGS) entry which is preliminary data.</text>
</comment>
<feature type="transmembrane region" description="Helical" evidence="1">
    <location>
        <begin position="59"/>
        <end position="81"/>
    </location>
</feature>
<evidence type="ECO:0000313" key="3">
    <source>
        <dbReference type="Proteomes" id="UP000298179"/>
    </source>
</evidence>
<accession>A0A4Y8RU90</accession>
<dbReference type="Proteomes" id="UP000298179">
    <property type="component" value="Unassembled WGS sequence"/>
</dbReference>
<keyword evidence="1" id="KW-0812">Transmembrane</keyword>
<keyword evidence="3" id="KW-1185">Reference proteome</keyword>
<keyword evidence="1" id="KW-1133">Transmembrane helix</keyword>
<dbReference type="RefSeq" id="WP_134760669.1">
    <property type="nucleotide sequence ID" value="NZ_SOZD01000001.1"/>
</dbReference>
<dbReference type="AlphaFoldDB" id="A0A4Y8RU90"/>
<dbReference type="EMBL" id="SOZD01000001">
    <property type="protein sequence ID" value="TFF27756.1"/>
    <property type="molecule type" value="Genomic_DNA"/>
</dbReference>
<sequence length="96" mass="10185">MYLLFRAIGLVVLAVGIVYAVGDIARSLADETTELVTIDQALTAMGFALSDAAPGSSTLAVVGTWSMAITCGAIGLLFLLLGHRGRRRPRDIRRIP</sequence>